<evidence type="ECO:0000256" key="1">
    <source>
        <dbReference type="SAM" id="MobiDB-lite"/>
    </source>
</evidence>
<protein>
    <submittedName>
        <fullName evidence="2">Uncharacterized protein</fullName>
    </submittedName>
</protein>
<sequence>MERFVWKATFGQKGEGDWQGKNYFNGQEQPGWANQQFGGKKRVKDSYSKHPQHCSPERGSISIKANLI</sequence>
<dbReference type="AlphaFoldDB" id="A0A8J3I9L0"/>
<evidence type="ECO:0000313" key="3">
    <source>
        <dbReference type="Proteomes" id="UP000612362"/>
    </source>
</evidence>
<feature type="region of interest" description="Disordered" evidence="1">
    <location>
        <begin position="44"/>
        <end position="68"/>
    </location>
</feature>
<proteinExistence type="predicted"/>
<name>A0A8J3I9L0_9CHLR</name>
<evidence type="ECO:0000313" key="2">
    <source>
        <dbReference type="EMBL" id="GHO47184.1"/>
    </source>
</evidence>
<reference evidence="2" key="1">
    <citation type="submission" date="2020-10" db="EMBL/GenBank/DDBJ databases">
        <title>Taxonomic study of unclassified bacteria belonging to the class Ktedonobacteria.</title>
        <authorList>
            <person name="Yabe S."/>
            <person name="Wang C.M."/>
            <person name="Zheng Y."/>
            <person name="Sakai Y."/>
            <person name="Cavaletti L."/>
            <person name="Monciardini P."/>
            <person name="Donadio S."/>
        </authorList>
    </citation>
    <scope>NUCLEOTIDE SEQUENCE</scope>
    <source>
        <strain evidence="2">SOSP1-1</strain>
    </source>
</reference>
<keyword evidence="3" id="KW-1185">Reference proteome</keyword>
<dbReference type="EMBL" id="BNJF01000002">
    <property type="protein sequence ID" value="GHO47184.1"/>
    <property type="molecule type" value="Genomic_DNA"/>
</dbReference>
<dbReference type="Proteomes" id="UP000612362">
    <property type="component" value="Unassembled WGS sequence"/>
</dbReference>
<gene>
    <name evidence="2" type="ORF">KSX_53470</name>
</gene>
<accession>A0A8J3I9L0</accession>
<organism evidence="2 3">
    <name type="scientific">Ktedonospora formicarum</name>
    <dbReference type="NCBI Taxonomy" id="2778364"/>
    <lineage>
        <taxon>Bacteria</taxon>
        <taxon>Bacillati</taxon>
        <taxon>Chloroflexota</taxon>
        <taxon>Ktedonobacteria</taxon>
        <taxon>Ktedonobacterales</taxon>
        <taxon>Ktedonobacteraceae</taxon>
        <taxon>Ktedonospora</taxon>
    </lineage>
</organism>
<comment type="caution">
    <text evidence="2">The sequence shown here is derived from an EMBL/GenBank/DDBJ whole genome shotgun (WGS) entry which is preliminary data.</text>
</comment>